<reference evidence="3 4" key="1">
    <citation type="submission" date="2019-02" db="EMBL/GenBank/DDBJ databases">
        <title>The draft genome of Enterobacter spp. strains.</title>
        <authorList>
            <person name="Wang C."/>
            <person name="Feng Y."/>
            <person name="Zong Z."/>
        </authorList>
    </citation>
    <scope>NUCLEOTIDE SEQUENCE [LARGE SCALE GENOMIC DNA]</scope>
    <source>
        <strain evidence="3 4">WCHEW120002</strain>
    </source>
</reference>
<accession>A0A4R0G2A9</accession>
<protein>
    <recommendedName>
        <fullName evidence="2">Peptidase C39 domain-containing protein</fullName>
    </recommendedName>
</protein>
<dbReference type="GO" id="GO:0005524">
    <property type="term" value="F:ATP binding"/>
    <property type="evidence" value="ECO:0007669"/>
    <property type="project" value="InterPro"/>
</dbReference>
<dbReference type="AlphaFoldDB" id="A0A4R0G2A9"/>
<sequence>MKWSAACLLLLACHAQAYNTTMKGWMHLRTEGIVRQTTDFSCGPAALSLLLNTRFSLEISEIDIISDIIYRAEPGTEAEKLQTGFSLLDLKNAAQRMGFQAKGLRYDVNELLTIDQPMIIPLEGEKYSHFVVITAIHNDTAEILDPETGRKSLPLWRLKSEWKGYALKTVGLITP</sequence>
<dbReference type="EMBL" id="SJOO01000011">
    <property type="protein sequence ID" value="TCB90246.1"/>
    <property type="molecule type" value="Genomic_DNA"/>
</dbReference>
<evidence type="ECO:0000313" key="3">
    <source>
        <dbReference type="EMBL" id="TCB90246.1"/>
    </source>
</evidence>
<name>A0A4R0G2A9_9ENTR</name>
<feature type="signal peptide" evidence="1">
    <location>
        <begin position="1"/>
        <end position="17"/>
    </location>
</feature>
<dbReference type="OrthoDB" id="6522736at2"/>
<organism evidence="3 4">
    <name type="scientific">Enterobacter wuhouensis</name>
    <dbReference type="NCBI Taxonomy" id="2529381"/>
    <lineage>
        <taxon>Bacteria</taxon>
        <taxon>Pseudomonadati</taxon>
        <taxon>Pseudomonadota</taxon>
        <taxon>Gammaproteobacteria</taxon>
        <taxon>Enterobacterales</taxon>
        <taxon>Enterobacteriaceae</taxon>
        <taxon>Enterobacter</taxon>
    </lineage>
</organism>
<dbReference type="Pfam" id="PF03412">
    <property type="entry name" value="Peptidase_C39"/>
    <property type="match status" value="1"/>
</dbReference>
<feature type="domain" description="Peptidase C39" evidence="2">
    <location>
        <begin position="36"/>
        <end position="169"/>
    </location>
</feature>
<dbReference type="Gene3D" id="3.90.70.10">
    <property type="entry name" value="Cysteine proteinases"/>
    <property type="match status" value="1"/>
</dbReference>
<dbReference type="GO" id="GO:0006508">
    <property type="term" value="P:proteolysis"/>
    <property type="evidence" value="ECO:0007669"/>
    <property type="project" value="InterPro"/>
</dbReference>
<evidence type="ECO:0000259" key="2">
    <source>
        <dbReference type="PROSITE" id="PS50990"/>
    </source>
</evidence>
<keyword evidence="1" id="KW-0732">Signal</keyword>
<feature type="chain" id="PRO_5020639805" description="Peptidase C39 domain-containing protein" evidence="1">
    <location>
        <begin position="18"/>
        <end position="175"/>
    </location>
</feature>
<comment type="caution">
    <text evidence="3">The sequence shown here is derived from an EMBL/GenBank/DDBJ whole genome shotgun (WGS) entry which is preliminary data.</text>
</comment>
<dbReference type="GO" id="GO:0016020">
    <property type="term" value="C:membrane"/>
    <property type="evidence" value="ECO:0007669"/>
    <property type="project" value="InterPro"/>
</dbReference>
<dbReference type="GO" id="GO:0008233">
    <property type="term" value="F:peptidase activity"/>
    <property type="evidence" value="ECO:0007669"/>
    <property type="project" value="InterPro"/>
</dbReference>
<dbReference type="InterPro" id="IPR005074">
    <property type="entry name" value="Peptidase_C39"/>
</dbReference>
<evidence type="ECO:0000313" key="4">
    <source>
        <dbReference type="Proteomes" id="UP000291424"/>
    </source>
</evidence>
<dbReference type="RefSeq" id="WP_131635459.1">
    <property type="nucleotide sequence ID" value="NZ_SJOO01000011.1"/>
</dbReference>
<dbReference type="PROSITE" id="PS50990">
    <property type="entry name" value="PEPTIDASE_C39"/>
    <property type="match status" value="1"/>
</dbReference>
<gene>
    <name evidence="3" type="ORF">E0L20_19950</name>
</gene>
<dbReference type="Proteomes" id="UP000291424">
    <property type="component" value="Unassembled WGS sequence"/>
</dbReference>
<proteinExistence type="predicted"/>
<evidence type="ECO:0000256" key="1">
    <source>
        <dbReference type="SAM" id="SignalP"/>
    </source>
</evidence>